<dbReference type="EMBL" id="JAFCMP010000009">
    <property type="protein sequence ID" value="KAG5192196.1"/>
    <property type="molecule type" value="Genomic_DNA"/>
</dbReference>
<evidence type="ECO:0000313" key="1">
    <source>
        <dbReference type="EMBL" id="KAG5192196.1"/>
    </source>
</evidence>
<comment type="caution">
    <text evidence="1">The sequence shown here is derived from an EMBL/GenBank/DDBJ whole genome shotgun (WGS) entry which is preliminary data.</text>
</comment>
<keyword evidence="2" id="KW-1185">Reference proteome</keyword>
<protein>
    <submittedName>
        <fullName evidence="1">Uncharacterized protein</fullName>
    </submittedName>
</protein>
<reference evidence="1" key="1">
    <citation type="submission" date="2021-02" db="EMBL/GenBank/DDBJ databases">
        <title>First Annotated Genome of the Yellow-green Alga Tribonema minus.</title>
        <authorList>
            <person name="Mahan K.M."/>
        </authorList>
    </citation>
    <scope>NUCLEOTIDE SEQUENCE</scope>
    <source>
        <strain evidence="1">UTEX B ZZ1240</strain>
    </source>
</reference>
<sequence length="382" mass="39390">MATTPQVGILQPIFDVSFVTSDATEDFTCKTAGAATIARDAGADFMSLKVSGVGDRAVFQSKRYVIAAAGCSRITTVVATLGAATGVRARAGAFDCADDREDDARGDGFFMEVDNGAVYVVMRASTDGTTGVDTRVAQADWNLDALNGAGLSKATLDTSLANVILIVQETSAGVGSTKMGVLVEGSVVYIHRFDPAAGVALVRTSVLPVRFELESTAGGAAEMKVMSGSVSSSGQVPRGVRRSVGMRAAARDISISASSNPILSLRLGACRAFARMSALHITCTTAAFYELLLNGTVDGASWNAAPMGKIVEYDTDATDVTGGVCITSGYLTAGMTYTVELDECVPALASDIGGVADVFTLNTVCLMSSGLVWASADVEELT</sequence>
<accession>A0A835ZFZ8</accession>
<gene>
    <name evidence="1" type="ORF">JKP88DRAFT_284588</name>
</gene>
<organism evidence="1 2">
    <name type="scientific">Tribonema minus</name>
    <dbReference type="NCBI Taxonomy" id="303371"/>
    <lineage>
        <taxon>Eukaryota</taxon>
        <taxon>Sar</taxon>
        <taxon>Stramenopiles</taxon>
        <taxon>Ochrophyta</taxon>
        <taxon>PX clade</taxon>
        <taxon>Xanthophyceae</taxon>
        <taxon>Tribonematales</taxon>
        <taxon>Tribonemataceae</taxon>
        <taxon>Tribonema</taxon>
    </lineage>
</organism>
<dbReference type="AlphaFoldDB" id="A0A835ZFZ8"/>
<evidence type="ECO:0000313" key="2">
    <source>
        <dbReference type="Proteomes" id="UP000664859"/>
    </source>
</evidence>
<dbReference type="Proteomes" id="UP000664859">
    <property type="component" value="Unassembled WGS sequence"/>
</dbReference>
<name>A0A835ZFZ8_9STRA</name>
<proteinExistence type="predicted"/>